<dbReference type="InterPro" id="IPR007481">
    <property type="entry name" value="SspB"/>
</dbReference>
<feature type="transmembrane region" description="Helical" evidence="2">
    <location>
        <begin position="560"/>
        <end position="582"/>
    </location>
</feature>
<keyword evidence="2" id="KW-1133">Transmembrane helix</keyword>
<keyword evidence="3" id="KW-0378">Hydrolase</keyword>
<dbReference type="Proteomes" id="UP001598130">
    <property type="component" value="Unassembled WGS sequence"/>
</dbReference>
<name>A0ABW6CQ39_9CAUL</name>
<evidence type="ECO:0000313" key="3">
    <source>
        <dbReference type="EMBL" id="MFD3264022.1"/>
    </source>
</evidence>
<keyword evidence="2" id="KW-0812">Transmembrane</keyword>
<feature type="transmembrane region" description="Helical" evidence="2">
    <location>
        <begin position="332"/>
        <end position="354"/>
    </location>
</feature>
<feature type="region of interest" description="Disordered" evidence="1">
    <location>
        <begin position="1"/>
        <end position="26"/>
    </location>
</feature>
<keyword evidence="2" id="KW-0472">Membrane</keyword>
<proteinExistence type="predicted"/>
<evidence type="ECO:0000256" key="1">
    <source>
        <dbReference type="SAM" id="MobiDB-lite"/>
    </source>
</evidence>
<feature type="transmembrane region" description="Helical" evidence="2">
    <location>
        <begin position="270"/>
        <end position="291"/>
    </location>
</feature>
<feature type="transmembrane region" description="Helical" evidence="2">
    <location>
        <begin position="391"/>
        <end position="408"/>
    </location>
</feature>
<feature type="transmembrane region" description="Helical" evidence="2">
    <location>
        <begin position="303"/>
        <end position="320"/>
    </location>
</feature>
<feature type="transmembrane region" description="Helical" evidence="2">
    <location>
        <begin position="457"/>
        <end position="474"/>
    </location>
</feature>
<dbReference type="EMBL" id="JAOTJD010000013">
    <property type="protein sequence ID" value="MFD3264022.1"/>
    <property type="molecule type" value="Genomic_DNA"/>
</dbReference>
<feature type="transmembrane region" description="Helical" evidence="2">
    <location>
        <begin position="428"/>
        <end position="445"/>
    </location>
</feature>
<organism evidence="3 4">
    <name type="scientific">Phenylobacterium ferrooxidans</name>
    <dbReference type="NCBI Taxonomy" id="2982689"/>
    <lineage>
        <taxon>Bacteria</taxon>
        <taxon>Pseudomonadati</taxon>
        <taxon>Pseudomonadota</taxon>
        <taxon>Alphaproteobacteria</taxon>
        <taxon>Caulobacterales</taxon>
        <taxon>Caulobacteraceae</taxon>
        <taxon>Phenylobacterium</taxon>
    </lineage>
</organism>
<comment type="caution">
    <text evidence="3">The sequence shown here is derived from an EMBL/GenBank/DDBJ whole genome shotgun (WGS) entry which is preliminary data.</text>
</comment>
<dbReference type="GO" id="GO:0006508">
    <property type="term" value="P:proteolysis"/>
    <property type="evidence" value="ECO:0007669"/>
    <property type="project" value="UniProtKB-KW"/>
</dbReference>
<feature type="transmembrane region" description="Helical" evidence="2">
    <location>
        <begin position="366"/>
        <end position="385"/>
    </location>
</feature>
<accession>A0ABW6CQ39</accession>
<evidence type="ECO:0000313" key="4">
    <source>
        <dbReference type="Proteomes" id="UP001598130"/>
    </source>
</evidence>
<dbReference type="Gene3D" id="2.30.30.220">
    <property type="entry name" value="SspB-like"/>
    <property type="match status" value="1"/>
</dbReference>
<keyword evidence="3" id="KW-0645">Protease</keyword>
<evidence type="ECO:0000256" key="2">
    <source>
        <dbReference type="SAM" id="Phobius"/>
    </source>
</evidence>
<dbReference type="SUPFAM" id="SSF101738">
    <property type="entry name" value="SspB-like"/>
    <property type="match status" value="1"/>
</dbReference>
<sequence>MVTPKASDAAGRAQVKRKRNPKIGPPPIRTIRLKLANKRRDGEGVGKAIVFSIDAKHPGVILPAPLSGSEAAKLNFVLQHQFADLRDDADAFRVRLSVKGEWDELVVPYSALIDFYERADVQPIAEGAPFSSADIPLEPQAIRSALETKSKVGPSDTLGIQLNFPAERATFQPAARATGAFELIIDNNYWDLVVDETQFAITVEGPQGRQRITVPYDAVEEAFAFSYLGESGLEPLGLEVVTINKDELGKAESQLRTGLVEALIGIKPSLAIAVFLTAATLAVASSALILVAAYDHKVPATHIAFFSYISPQLMAAFKAGHIPLSTFLTDKAILGGLSALWSALLAVTALSLVLPMHDPKPMHMQAGIRGFFFAYVIVLLIYGGFTISFRYLPGVLRILWIIVVYALGERLKRAYPPKRMGAEHFSQMVDGLFAIAASLIIAQGIDKTYDQALSGPAYVLIYFLIMLVFGRWMVRGMLMQQMARADMMAPNIELPEGGGPRWRQAGNAAVGILSQFRRRRERLVMLSFEELLGEYKRQLHGEERKLFANASLRDATPGMVGLLFAAMLVWSVLVMFAIWGAANIDLYILGVGR</sequence>
<gene>
    <name evidence="3" type="ORF">OCL97_08625</name>
</gene>
<dbReference type="InterPro" id="IPR036760">
    <property type="entry name" value="SspB-like_sf"/>
</dbReference>
<dbReference type="RefSeq" id="WP_377369381.1">
    <property type="nucleotide sequence ID" value="NZ_JAOTJD010000013.1"/>
</dbReference>
<dbReference type="Pfam" id="PF04386">
    <property type="entry name" value="SspB"/>
    <property type="match status" value="1"/>
</dbReference>
<protein>
    <submittedName>
        <fullName evidence="3">ClpXP protease specificity-enhancing factor SspB</fullName>
    </submittedName>
</protein>
<reference evidence="3 4" key="1">
    <citation type="submission" date="2022-09" db="EMBL/GenBank/DDBJ databases">
        <title>New species of Phenylobacterium.</title>
        <authorList>
            <person name="Mieszkin S."/>
        </authorList>
    </citation>
    <scope>NUCLEOTIDE SEQUENCE [LARGE SCALE GENOMIC DNA]</scope>
    <source>
        <strain evidence="3 4">HK31-G</strain>
    </source>
</reference>
<keyword evidence="4" id="KW-1185">Reference proteome</keyword>
<dbReference type="GO" id="GO:0008233">
    <property type="term" value="F:peptidase activity"/>
    <property type="evidence" value="ECO:0007669"/>
    <property type="project" value="UniProtKB-KW"/>
</dbReference>